<comment type="caution">
    <text evidence="2">The sequence shown here is derived from an EMBL/GenBank/DDBJ whole genome shotgun (WGS) entry which is preliminary data.</text>
</comment>
<dbReference type="AlphaFoldDB" id="K0T2I6"/>
<dbReference type="Proteomes" id="UP000266841">
    <property type="component" value="Unassembled WGS sequence"/>
</dbReference>
<evidence type="ECO:0000313" key="2">
    <source>
        <dbReference type="EMBL" id="EJK72838.1"/>
    </source>
</evidence>
<proteinExistence type="predicted"/>
<evidence type="ECO:0000313" key="3">
    <source>
        <dbReference type="Proteomes" id="UP000266841"/>
    </source>
</evidence>
<organism evidence="2 3">
    <name type="scientific">Thalassiosira oceanica</name>
    <name type="common">Marine diatom</name>
    <dbReference type="NCBI Taxonomy" id="159749"/>
    <lineage>
        <taxon>Eukaryota</taxon>
        <taxon>Sar</taxon>
        <taxon>Stramenopiles</taxon>
        <taxon>Ochrophyta</taxon>
        <taxon>Bacillariophyta</taxon>
        <taxon>Coscinodiscophyceae</taxon>
        <taxon>Thalassiosirophycidae</taxon>
        <taxon>Thalassiosirales</taxon>
        <taxon>Thalassiosiraceae</taxon>
        <taxon>Thalassiosira</taxon>
    </lineage>
</organism>
<accession>K0T2I6</accession>
<reference evidence="2 3" key="1">
    <citation type="journal article" date="2012" name="Genome Biol.">
        <title>Genome and low-iron response of an oceanic diatom adapted to chronic iron limitation.</title>
        <authorList>
            <person name="Lommer M."/>
            <person name="Specht M."/>
            <person name="Roy A.S."/>
            <person name="Kraemer L."/>
            <person name="Andreson R."/>
            <person name="Gutowska M.A."/>
            <person name="Wolf J."/>
            <person name="Bergner S.V."/>
            <person name="Schilhabel M.B."/>
            <person name="Klostermeier U.C."/>
            <person name="Beiko R.G."/>
            <person name="Rosenstiel P."/>
            <person name="Hippler M."/>
            <person name="Laroche J."/>
        </authorList>
    </citation>
    <scope>NUCLEOTIDE SEQUENCE [LARGE SCALE GENOMIC DNA]</scope>
    <source>
        <strain evidence="2 3">CCMP1005</strain>
    </source>
</reference>
<protein>
    <submittedName>
        <fullName evidence="2">Uncharacterized protein</fullName>
    </submittedName>
</protein>
<sequence length="77" mass="8681">MEALQASHRGVRQRPGLAAIKQNRLDDGFVKHPTNPGRKILPMQKDRKPLPDPPSLFEIMTDRIYGYGKGGQMNPKD</sequence>
<feature type="region of interest" description="Disordered" evidence="1">
    <location>
        <begin position="27"/>
        <end position="56"/>
    </location>
</feature>
<name>K0T2I6_THAOC</name>
<dbReference type="EMBL" id="AGNL01005229">
    <property type="protein sequence ID" value="EJK72838.1"/>
    <property type="molecule type" value="Genomic_DNA"/>
</dbReference>
<gene>
    <name evidence="2" type="ORF">THAOC_05591</name>
</gene>
<evidence type="ECO:0000256" key="1">
    <source>
        <dbReference type="SAM" id="MobiDB-lite"/>
    </source>
</evidence>
<keyword evidence="3" id="KW-1185">Reference proteome</keyword>